<dbReference type="InterPro" id="IPR036397">
    <property type="entry name" value="RNaseH_sf"/>
</dbReference>
<dbReference type="GO" id="GO:0034475">
    <property type="term" value="P:U4 snRNA 3'-end processing"/>
    <property type="evidence" value="ECO:0007669"/>
    <property type="project" value="EnsemblFungi"/>
</dbReference>
<dbReference type="OrthoDB" id="270189at2759"/>
<dbReference type="PANTHER" id="PTHR11046">
    <property type="entry name" value="OLIGORIBONUCLEASE, MITOCHONDRIAL"/>
    <property type="match status" value="1"/>
</dbReference>
<proteinExistence type="inferred from homology"/>
<name>J7RRZ2_HUIN7</name>
<dbReference type="InterPro" id="IPR013520">
    <property type="entry name" value="Ribonucl_H"/>
</dbReference>
<organism evidence="6 7">
    <name type="scientific">Huiozyma naganishii (strain ATCC MYA-139 / BCRC 22969 / CBS 8797 / KCTC 17520 / NBRC 10181 / NCYC 3082 / Yp74L-3)</name>
    <name type="common">Yeast</name>
    <name type="synonym">Kazachstania naganishii</name>
    <dbReference type="NCBI Taxonomy" id="1071383"/>
    <lineage>
        <taxon>Eukaryota</taxon>
        <taxon>Fungi</taxon>
        <taxon>Dikarya</taxon>
        <taxon>Ascomycota</taxon>
        <taxon>Saccharomycotina</taxon>
        <taxon>Saccharomycetes</taxon>
        <taxon>Saccharomycetales</taxon>
        <taxon>Saccharomycetaceae</taxon>
        <taxon>Huiozyma</taxon>
    </lineage>
</organism>
<dbReference type="GO" id="GO:0005739">
    <property type="term" value="C:mitochondrion"/>
    <property type="evidence" value="ECO:0007669"/>
    <property type="project" value="EnsemblFungi"/>
</dbReference>
<dbReference type="InterPro" id="IPR012337">
    <property type="entry name" value="RNaseH-like_sf"/>
</dbReference>
<protein>
    <recommendedName>
        <fullName evidence="5">Exonuclease domain-containing protein</fullName>
    </recommendedName>
</protein>
<dbReference type="eggNOG" id="KOG3242">
    <property type="taxonomic scope" value="Eukaryota"/>
</dbReference>
<dbReference type="OMA" id="DNCYESV"/>
<dbReference type="GO" id="GO:0000467">
    <property type="term" value="P:exonucleolytic trimming to generate mature 3'-end of 5.8S rRNA from tricistronic rRNA transcript (SSU-rRNA, 5.8S rRNA, LSU-rRNA)"/>
    <property type="evidence" value="ECO:0007669"/>
    <property type="project" value="EnsemblFungi"/>
</dbReference>
<dbReference type="STRING" id="1071383.J7RRZ2"/>
<comment type="similarity">
    <text evidence="1">Belongs to the oligoribonuclease family.</text>
</comment>
<evidence type="ECO:0000256" key="4">
    <source>
        <dbReference type="ARBA" id="ARBA00022839"/>
    </source>
</evidence>
<evidence type="ECO:0000256" key="1">
    <source>
        <dbReference type="ARBA" id="ARBA00009921"/>
    </source>
</evidence>
<dbReference type="FunFam" id="3.30.420.10:FF:000003">
    <property type="entry name" value="Oligoribonuclease"/>
    <property type="match status" value="1"/>
</dbReference>
<keyword evidence="3" id="KW-0378">Hydrolase</keyword>
<dbReference type="NCBIfam" id="NF003765">
    <property type="entry name" value="PRK05359.1"/>
    <property type="match status" value="1"/>
</dbReference>
<dbReference type="SUPFAM" id="SSF53098">
    <property type="entry name" value="Ribonuclease H-like"/>
    <property type="match status" value="1"/>
</dbReference>
<reference evidence="6 7" key="1">
    <citation type="journal article" date="2011" name="Proc. Natl. Acad. Sci. U.S.A.">
        <title>Evolutionary erosion of yeast sex chromosomes by mating-type switching accidents.</title>
        <authorList>
            <person name="Gordon J.L."/>
            <person name="Armisen D."/>
            <person name="Proux-Wera E."/>
            <person name="Oheigeartaigh S.S."/>
            <person name="Byrne K.P."/>
            <person name="Wolfe K.H."/>
        </authorList>
    </citation>
    <scope>NUCLEOTIDE SEQUENCE [LARGE SCALE GENOMIC DNA]</scope>
    <source>
        <strain evidence="7">ATCC MYA-139 / BCRC 22969 / CBS 8797 / CCRC 22969 / KCTC 17520 / NBRC 10181 / NCYC 3082</strain>
    </source>
</reference>
<dbReference type="Proteomes" id="UP000006310">
    <property type="component" value="Chromosome 12"/>
</dbReference>
<accession>J7RRZ2</accession>
<dbReference type="HOGENOM" id="CLU_064761_0_2_1"/>
<dbReference type="CDD" id="cd06135">
    <property type="entry name" value="Orn"/>
    <property type="match status" value="1"/>
</dbReference>
<evidence type="ECO:0000256" key="2">
    <source>
        <dbReference type="ARBA" id="ARBA00022722"/>
    </source>
</evidence>
<dbReference type="GeneID" id="34528427"/>
<dbReference type="AlphaFoldDB" id="J7RRZ2"/>
<dbReference type="KEGG" id="kng:KNAG_0L00300"/>
<evidence type="ECO:0000313" key="6">
    <source>
        <dbReference type="EMBL" id="CCK72653.1"/>
    </source>
</evidence>
<dbReference type="Gene3D" id="3.30.420.10">
    <property type="entry name" value="Ribonuclease H-like superfamily/Ribonuclease H"/>
    <property type="match status" value="1"/>
</dbReference>
<evidence type="ECO:0000259" key="5">
    <source>
        <dbReference type="SMART" id="SM00479"/>
    </source>
</evidence>
<dbReference type="GO" id="GO:0003676">
    <property type="term" value="F:nucleic acid binding"/>
    <property type="evidence" value="ECO:0007669"/>
    <property type="project" value="InterPro"/>
</dbReference>
<sequence length="280" mass="32521">MFGRFAIQRLCSRVYTPILRRSIMSVAAAAPVTSPKIFKPIVWVDCEMTGLDHNKDHIIEVCCIITDGHLNIVDKEGDNCYESVVHYDKSVMDSMNQWCVEHHGDSGLTKQVLESTKTREQVESELLDYIKQFIPEGNIGVLGGNSVHMDRLFMLREFPKVIDHLFYRNIDVSTIMEVSRRHNPELANVFPKKETAHTAKKDILESIAQLKWYQDHYLKNKNETKQFVAKRAREIEGESNKNDLSSIIKREILKDYKQEISKRELSDKQDDDLPEKKRKQ</sequence>
<reference evidence="7" key="2">
    <citation type="submission" date="2012-08" db="EMBL/GenBank/DDBJ databases">
        <title>Genome sequence of Kazachstania naganishii.</title>
        <authorList>
            <person name="Gordon J.L."/>
            <person name="Armisen D."/>
            <person name="Proux-Wera E."/>
            <person name="OhEigeartaigh S.S."/>
            <person name="Byrne K.P."/>
            <person name="Wolfe K.H."/>
        </authorList>
    </citation>
    <scope>NUCLEOTIDE SEQUENCE [LARGE SCALE GENOMIC DNA]</scope>
    <source>
        <strain evidence="7">ATCC MYA-139 / BCRC 22969 / CBS 8797 / CCRC 22969 / KCTC 17520 / NBRC 10181 / NCYC 3082</strain>
    </source>
</reference>
<keyword evidence="2" id="KW-0540">Nuclease</keyword>
<feature type="domain" description="Exonuclease" evidence="5">
    <location>
        <begin position="40"/>
        <end position="219"/>
    </location>
</feature>
<dbReference type="GO" id="GO:0000175">
    <property type="term" value="F:3'-5'-RNA exonuclease activity"/>
    <property type="evidence" value="ECO:0007669"/>
    <property type="project" value="EnsemblFungi"/>
</dbReference>
<dbReference type="GO" id="GO:0034476">
    <property type="term" value="P:U5 snRNA 3'-end processing"/>
    <property type="evidence" value="ECO:0007669"/>
    <property type="project" value="EnsemblFungi"/>
</dbReference>
<evidence type="ECO:0000313" key="7">
    <source>
        <dbReference type="Proteomes" id="UP000006310"/>
    </source>
</evidence>
<dbReference type="Pfam" id="PF00929">
    <property type="entry name" value="RNase_T"/>
    <property type="match status" value="1"/>
</dbReference>
<keyword evidence="7" id="KW-1185">Reference proteome</keyword>
<keyword evidence="4" id="KW-0269">Exonuclease</keyword>
<dbReference type="SMART" id="SM00479">
    <property type="entry name" value="EXOIII"/>
    <property type="match status" value="1"/>
</dbReference>
<gene>
    <name evidence="6" type="primary">KNAG0L00300</name>
    <name evidence="6" type="ordered locus">KNAG_0L00300</name>
</gene>
<dbReference type="RefSeq" id="XP_022466898.1">
    <property type="nucleotide sequence ID" value="XM_022610620.1"/>
</dbReference>
<dbReference type="InterPro" id="IPR022894">
    <property type="entry name" value="Oligoribonuclease"/>
</dbReference>
<evidence type="ECO:0000256" key="3">
    <source>
        <dbReference type="ARBA" id="ARBA00022801"/>
    </source>
</evidence>
<dbReference type="EMBL" id="HE978325">
    <property type="protein sequence ID" value="CCK72653.1"/>
    <property type="molecule type" value="Genomic_DNA"/>
</dbReference>
<dbReference type="PANTHER" id="PTHR11046:SF0">
    <property type="entry name" value="OLIGORIBONUCLEASE, MITOCHONDRIAL"/>
    <property type="match status" value="1"/>
</dbReference>